<feature type="region of interest" description="Disordered" evidence="2">
    <location>
        <begin position="238"/>
        <end position="261"/>
    </location>
</feature>
<feature type="compositionally biased region" description="Basic and acidic residues" evidence="2">
    <location>
        <begin position="238"/>
        <end position="254"/>
    </location>
</feature>
<dbReference type="PROSITE" id="PS50005">
    <property type="entry name" value="TPR"/>
    <property type="match status" value="6"/>
</dbReference>
<dbReference type="Gene3D" id="1.25.40.10">
    <property type="entry name" value="Tetratricopeptide repeat domain"/>
    <property type="match status" value="9"/>
</dbReference>
<dbReference type="Pfam" id="PF13374">
    <property type="entry name" value="TPR_10"/>
    <property type="match status" value="3"/>
</dbReference>
<keyword evidence="3" id="KW-1185">Reference proteome</keyword>
<dbReference type="Proteomes" id="UP000515135">
    <property type="component" value="Unplaced"/>
</dbReference>
<dbReference type="Pfam" id="PF13424">
    <property type="entry name" value="TPR_12"/>
    <property type="match status" value="6"/>
</dbReference>
<dbReference type="InterPro" id="IPR019734">
    <property type="entry name" value="TPR_rpt"/>
</dbReference>
<organism evidence="3 4">
    <name type="scientific">Branchiostoma belcheri</name>
    <name type="common">Amphioxus</name>
    <dbReference type="NCBI Taxonomy" id="7741"/>
    <lineage>
        <taxon>Eukaryota</taxon>
        <taxon>Metazoa</taxon>
        <taxon>Chordata</taxon>
        <taxon>Cephalochordata</taxon>
        <taxon>Leptocardii</taxon>
        <taxon>Amphioxiformes</taxon>
        <taxon>Branchiostomatidae</taxon>
        <taxon>Branchiostoma</taxon>
    </lineage>
</organism>
<dbReference type="SUPFAM" id="SSF48452">
    <property type="entry name" value="TPR-like"/>
    <property type="match status" value="5"/>
</dbReference>
<dbReference type="Pfam" id="PF00515">
    <property type="entry name" value="TPR_1"/>
    <property type="match status" value="1"/>
</dbReference>
<dbReference type="InterPro" id="IPR011990">
    <property type="entry name" value="TPR-like_helical_dom_sf"/>
</dbReference>
<proteinExistence type="predicted"/>
<name>A0A6P4Y7A9_BRABE</name>
<dbReference type="RefSeq" id="XP_019614642.1">
    <property type="nucleotide sequence ID" value="XM_019759083.1"/>
</dbReference>
<sequence>MMTLCDELQCLDLHTNMSEYDNGSLLPYGRALRDAIVKNDSKTETEVLKSLGDLHLERAKLGKNAAEFDRTAALYAAALLRCTDPDIGQTLKHCTSYTEKLSRQLLQGYSPRPQWLFEEYLGTVDNNVLRVAEICDRLEQNVGNEEFQFVEDTYIQALVTAIANGDTVLEQEVIKSLGDFYLGEGKKTFDTSQLSKAAAMYNKALTICEVSDAKQTLLHRIRYTEKVEGSIQQLLYRRTDKGENQSDARSKSEDGTNTDYDSSQYKVHIEKGSSSLQQANLDSAEQHFAAALKLVHTRDSTVQQYQREVEPLYKLGDVYRMRGQQAGDGGDFVKATALYNAAIARSSDTDINGHLENAIKLTEEVFVKHVLGLDHNVQTVEKVKHKKYLMDMRDQIKLEMETIDQQLDPYIHDEDNQCVKEEEVKRVQSVRQLFERIAQERNGFISLLVDECIGLMGPPPCKYALMGMGSQATELVTPYSDLEFAILTEKETEECLVYFRTLTHYLHLKVVNLGETILPALGIRSLNDFYSEDPLDDWYYDSVTPRGFAFDGSMPRASKTPLGRQATTTKPASELIHSPGNMVYTLVTDATVYINEGYHLASILRNPCLMVGDKGLLDEYRAMVHDVLTNDEGKMALMEAQDTWRENMGKYEKQELTAKLIDVKKEIYRMPSLAVDCCALCSRVIPTSVWNTIDAMESTHAISAENAHHLRVLVTISAELRLKTYNANGGQNENMSALASIETSKQKVDTLSRLQKVFYVSESSQLFRYYYTAVPLKNVLTKELNSQKVSQNVSQELLSVVLFDDSPMVKGIMCMQLKDHRRAIRHFEKAIQPISDTAQPITEMLLAYLGIAYGELGDYKKAASFEEEGLQMSRAIHGLTEEHPNIATALINFGTSLEHLGKCKEALDYCEQGLQMFRNIYYPSTEHHHIAWALENTANIYMSLGDDIKAVMYHEQALCIRRNIQGLHTSQSEVSRSLSNVGTCWDKMGNHMKAITYHEESLKIVRALYGLNTVHPDIGLSLNNIGAAWISLGAYKKGIGYYEQALQIFKGAYGQNTAHPNIALSFSNLASSWGYLGDSNKALAYQKQVVNMTNDVYGENTANPDIANALSNLATSWHHLGNYKEAISLHEQALEMRKSVYGTAHPDIASSLRKLGGSWGHFGDCWKAIVYTNHALQMLRTMYGPGATHPEVPSALNGLGELYIKLGNHRKAIEYCEEALQIERKHCSTMTENPNVAKSLNIIGNAWQELGDWKKALAYYEEALRMCRTLFGSDTTHPLTAVLLNNLGQAWQVYGDNRKAMSYCEEALEALRTIYGPSTPHSHIATALNNLGRASQHRGDTSKAIIYYEQAQQMFTAIYGQSTAHPDIAAAFHNLGQAWHDKGDQERAISYHEKALQMYRGIYGPNAKHCDIASQLLNLGSAWYVQNDYEKAISCNEAALQMYRSVYSDQGTSPANVGIACNHLGSLWRNLKDYKKAIRYHEEALQTYRNIHGQSTAHVDIADSLQQLGLAWEGQGEYQKCIGCQEEALRMLNTVYGQGTAHPDIAKATHNLGSGWHKKGDYAKAVSYYEQALQIFRNLNVQNIAHSHIAKLSHQGPVCSGKSDHKKGISYNQESQMPRNIHGRSTAHNDNEEMINAHDQITKLPEIAKVLKHMGLARYELRDYEKSLTCYKESLEIYRTIYDVPHPDIAESLNALGTVCQNMQDFEKTIKYNEEELQMWKDIFGQNAVHDKIASSLHNLGVAWYYLEGYQKAISYLEKEINMRKTMGGQDTADSDIADALSMLGTASLLNHDIPKAFRISTQALDMMRQVYQDESHPKVKTVKHNYDTIVKWLQNIQKLKK</sequence>
<feature type="repeat" description="TPR" evidence="1">
    <location>
        <begin position="1648"/>
        <end position="1681"/>
    </location>
</feature>
<keyword evidence="1" id="KW-0802">TPR repeat</keyword>
<feature type="repeat" description="TPR" evidence="1">
    <location>
        <begin position="1193"/>
        <end position="1226"/>
    </location>
</feature>
<dbReference type="SMART" id="SM00028">
    <property type="entry name" value="TPR"/>
    <property type="match status" value="24"/>
</dbReference>
<dbReference type="PANTHER" id="PTHR19959:SF119">
    <property type="entry name" value="FUNGAL LIPASE-LIKE DOMAIN-CONTAINING PROTEIN"/>
    <property type="match status" value="1"/>
</dbReference>
<dbReference type="PANTHER" id="PTHR19959">
    <property type="entry name" value="KINESIN LIGHT CHAIN"/>
    <property type="match status" value="1"/>
</dbReference>
<evidence type="ECO:0000256" key="1">
    <source>
        <dbReference type="PROSITE-ProRule" id="PRU00339"/>
    </source>
</evidence>
<feature type="repeat" description="TPR" evidence="1">
    <location>
        <begin position="1107"/>
        <end position="1140"/>
    </location>
</feature>
<dbReference type="KEGG" id="bbel:109462532"/>
<dbReference type="OrthoDB" id="5986190at2759"/>
<evidence type="ECO:0000256" key="2">
    <source>
        <dbReference type="SAM" id="MobiDB-lite"/>
    </source>
</evidence>
<dbReference type="PROSITE" id="PS50293">
    <property type="entry name" value="TPR_REGION"/>
    <property type="match status" value="1"/>
</dbReference>
<gene>
    <name evidence="4" type="primary">LOC109462532</name>
</gene>
<reference evidence="4" key="1">
    <citation type="submission" date="2025-08" db="UniProtKB">
        <authorList>
            <consortium name="RefSeq"/>
        </authorList>
    </citation>
    <scope>IDENTIFICATION</scope>
    <source>
        <tissue evidence="4">Gonad</tissue>
    </source>
</reference>
<evidence type="ECO:0000313" key="4">
    <source>
        <dbReference type="RefSeq" id="XP_019614642.1"/>
    </source>
</evidence>
<protein>
    <submittedName>
        <fullName evidence="4">Tetratricopeptide repeat protein 28-like</fullName>
    </submittedName>
</protein>
<feature type="repeat" description="TPR" evidence="1">
    <location>
        <begin position="1546"/>
        <end position="1579"/>
    </location>
</feature>
<accession>A0A6P4Y7A9</accession>
<evidence type="ECO:0000313" key="3">
    <source>
        <dbReference type="Proteomes" id="UP000515135"/>
    </source>
</evidence>
<dbReference type="GeneID" id="109462532"/>
<feature type="repeat" description="TPR" evidence="1">
    <location>
        <begin position="1369"/>
        <end position="1402"/>
    </location>
</feature>
<feature type="repeat" description="TPR" evidence="1">
    <location>
        <begin position="1237"/>
        <end position="1270"/>
    </location>
</feature>